<organism evidence="1 2">
    <name type="scientific">Proteiniborus ethanoligenes</name>
    <dbReference type="NCBI Taxonomy" id="415015"/>
    <lineage>
        <taxon>Bacteria</taxon>
        <taxon>Bacillati</taxon>
        <taxon>Bacillota</taxon>
        <taxon>Clostridia</taxon>
        <taxon>Eubacteriales</taxon>
        <taxon>Proteiniborus</taxon>
    </lineage>
</organism>
<dbReference type="STRING" id="415015.SAMN05660462_01634"/>
<name>A0A1H3PTY7_9FIRM</name>
<dbReference type="RefSeq" id="WP_091729683.1">
    <property type="nucleotide sequence ID" value="NZ_FNQE01000016.1"/>
</dbReference>
<dbReference type="OrthoDB" id="1957986at2"/>
<keyword evidence="2" id="KW-1185">Reference proteome</keyword>
<evidence type="ECO:0000313" key="2">
    <source>
        <dbReference type="Proteomes" id="UP000198625"/>
    </source>
</evidence>
<dbReference type="InterPro" id="IPR008949">
    <property type="entry name" value="Isoprenoid_synthase_dom_sf"/>
</dbReference>
<accession>A0A1H3PTY7</accession>
<proteinExistence type="predicted"/>
<reference evidence="1 2" key="1">
    <citation type="submission" date="2016-10" db="EMBL/GenBank/DDBJ databases">
        <authorList>
            <person name="de Groot N.N."/>
        </authorList>
    </citation>
    <scope>NUCLEOTIDE SEQUENCE [LARGE SCALE GENOMIC DNA]</scope>
    <source>
        <strain evidence="1 2">DSM 21650</strain>
    </source>
</reference>
<gene>
    <name evidence="1" type="ORF">SAMN05660462_01634</name>
</gene>
<dbReference type="AlphaFoldDB" id="A0A1H3PTY7"/>
<dbReference type="SUPFAM" id="SSF48576">
    <property type="entry name" value="Terpenoid synthases"/>
    <property type="match status" value="1"/>
</dbReference>
<dbReference type="Proteomes" id="UP000198625">
    <property type="component" value="Unassembled WGS sequence"/>
</dbReference>
<dbReference type="EMBL" id="FNQE01000016">
    <property type="protein sequence ID" value="SDZ04305.1"/>
    <property type="molecule type" value="Genomic_DNA"/>
</dbReference>
<sequence>MDDMDRLYRDSDMYNMYPELYHRLYPKVHDCVWRYIREKGEDWEPSKREMEDMIDEIYERMMKECPEIDNDMDERRYGMSNDVEGMQRPFFGRRRIFRDLIGIVLLGTLLGRRRRRRYYNYPGYDYGPGYWY</sequence>
<protein>
    <submittedName>
        <fullName evidence="1">Uncharacterized protein</fullName>
    </submittedName>
</protein>
<evidence type="ECO:0000313" key="1">
    <source>
        <dbReference type="EMBL" id="SDZ04305.1"/>
    </source>
</evidence>